<accession>A0AAW0TSJ4</accession>
<evidence type="ECO:0000313" key="2">
    <source>
        <dbReference type="Proteomes" id="UP001487740"/>
    </source>
</evidence>
<evidence type="ECO:0000313" key="1">
    <source>
        <dbReference type="EMBL" id="KAK8390739.1"/>
    </source>
</evidence>
<sequence>MEWVLEGIISRRLTVHLDSQHLISGREFQEGTLGRGPQLASDQRLELFWGWTSPSTASGTLLERLRAAGADGALLELLRDYLQERHMVHNGQHSSPKHITASVPQDSVLGLLLCNVYINDPLSFVHSALCSNFLASNMCPDDLSLAACAYVTSPPHRLDIGWRGRWLVAAVTSPSHWVLTLRLAGLPAPPLVCSPAPDGGALELLQGSRDDKTHNWLLCPCLASVSALTFRYAHKLGNPFQ</sequence>
<protein>
    <submittedName>
        <fullName evidence="1">Uncharacterized protein</fullName>
    </submittedName>
</protein>
<gene>
    <name evidence="1" type="ORF">O3P69_010446</name>
</gene>
<organism evidence="1 2">
    <name type="scientific">Scylla paramamosain</name>
    <name type="common">Mud crab</name>
    <dbReference type="NCBI Taxonomy" id="85552"/>
    <lineage>
        <taxon>Eukaryota</taxon>
        <taxon>Metazoa</taxon>
        <taxon>Ecdysozoa</taxon>
        <taxon>Arthropoda</taxon>
        <taxon>Crustacea</taxon>
        <taxon>Multicrustacea</taxon>
        <taxon>Malacostraca</taxon>
        <taxon>Eumalacostraca</taxon>
        <taxon>Eucarida</taxon>
        <taxon>Decapoda</taxon>
        <taxon>Pleocyemata</taxon>
        <taxon>Brachyura</taxon>
        <taxon>Eubrachyura</taxon>
        <taxon>Portunoidea</taxon>
        <taxon>Portunidae</taxon>
        <taxon>Portuninae</taxon>
        <taxon>Scylla</taxon>
    </lineage>
</organism>
<dbReference type="AlphaFoldDB" id="A0AAW0TSJ4"/>
<reference evidence="1 2" key="1">
    <citation type="submission" date="2023-03" db="EMBL/GenBank/DDBJ databases">
        <title>High-quality genome of Scylla paramamosain provides insights in environmental adaptation.</title>
        <authorList>
            <person name="Zhang L."/>
        </authorList>
    </citation>
    <scope>NUCLEOTIDE SEQUENCE [LARGE SCALE GENOMIC DNA]</scope>
    <source>
        <strain evidence="1">LZ_2023a</strain>
        <tissue evidence="1">Muscle</tissue>
    </source>
</reference>
<name>A0AAW0TSJ4_SCYPA</name>
<comment type="caution">
    <text evidence="1">The sequence shown here is derived from an EMBL/GenBank/DDBJ whole genome shotgun (WGS) entry which is preliminary data.</text>
</comment>
<dbReference type="Proteomes" id="UP001487740">
    <property type="component" value="Unassembled WGS sequence"/>
</dbReference>
<keyword evidence="2" id="KW-1185">Reference proteome</keyword>
<proteinExistence type="predicted"/>
<dbReference type="EMBL" id="JARAKH010000025">
    <property type="protein sequence ID" value="KAK8390739.1"/>
    <property type="molecule type" value="Genomic_DNA"/>
</dbReference>